<dbReference type="Pfam" id="PF13443">
    <property type="entry name" value="HTH_26"/>
    <property type="match status" value="1"/>
</dbReference>
<evidence type="ECO:0000259" key="1">
    <source>
        <dbReference type="PROSITE" id="PS50943"/>
    </source>
</evidence>
<sequence length="255" mass="28736">MVFGENLRHLSARAESISALCRALGINRTQFNRYLTGESFPRPDILYRICQHFDTDARILLEPLHSLGDEEDGSLFSLPFLKDFAGSGFTSVNEMLFPVGFYRFSRVSFFDPGRYTMGLVRVHRDGDLVMLRGFEAKEATSRQGLPTAPRTREYRGLVIAQEGGISIIASRRNALTSSYSFLSRAPSFENNHWVGYATRTVAETSLVPRVTRLVYEHLGHDTGKILAAARKQGIFALEELPAYHRTQLKPNEPFA</sequence>
<dbReference type="InterPro" id="IPR001387">
    <property type="entry name" value="Cro/C1-type_HTH"/>
</dbReference>
<dbReference type="PROSITE" id="PS50943">
    <property type="entry name" value="HTH_CROC1"/>
    <property type="match status" value="1"/>
</dbReference>
<reference evidence="3" key="1">
    <citation type="journal article" date="2019" name="Int. J. Syst. Evol. Microbiol.">
        <title>The Global Catalogue of Microorganisms (GCM) 10K type strain sequencing project: providing services to taxonomists for standard genome sequencing and annotation.</title>
        <authorList>
            <consortium name="The Broad Institute Genomics Platform"/>
            <consortium name="The Broad Institute Genome Sequencing Center for Infectious Disease"/>
            <person name="Wu L."/>
            <person name="Ma J."/>
        </authorList>
    </citation>
    <scope>NUCLEOTIDE SEQUENCE [LARGE SCALE GENOMIC DNA]</scope>
    <source>
        <strain evidence="3">CCUG 62953</strain>
    </source>
</reference>
<comment type="caution">
    <text evidence="2">The sequence shown here is derived from an EMBL/GenBank/DDBJ whole genome shotgun (WGS) entry which is preliminary data.</text>
</comment>
<dbReference type="Proteomes" id="UP001597135">
    <property type="component" value="Unassembled WGS sequence"/>
</dbReference>
<evidence type="ECO:0000313" key="3">
    <source>
        <dbReference type="Proteomes" id="UP001597135"/>
    </source>
</evidence>
<dbReference type="InterPro" id="IPR010982">
    <property type="entry name" value="Lambda_DNA-bd_dom_sf"/>
</dbReference>
<dbReference type="EMBL" id="JBHTMU010000012">
    <property type="protein sequence ID" value="MFD1342471.1"/>
    <property type="molecule type" value="Genomic_DNA"/>
</dbReference>
<evidence type="ECO:0000313" key="2">
    <source>
        <dbReference type="EMBL" id="MFD1342471.1"/>
    </source>
</evidence>
<proteinExistence type="predicted"/>
<accession>A0ABW3ZH12</accession>
<dbReference type="SUPFAM" id="SSF47413">
    <property type="entry name" value="lambda repressor-like DNA-binding domains"/>
    <property type="match status" value="1"/>
</dbReference>
<gene>
    <name evidence="2" type="ORF">ACFQ4E_08585</name>
</gene>
<feature type="domain" description="HTH cro/C1-type" evidence="1">
    <location>
        <begin position="16"/>
        <end position="60"/>
    </location>
</feature>
<organism evidence="2 3">
    <name type="scientific">Litorisediminicola beolgyonensis</name>
    <dbReference type="NCBI Taxonomy" id="1173614"/>
    <lineage>
        <taxon>Bacteria</taxon>
        <taxon>Pseudomonadati</taxon>
        <taxon>Pseudomonadota</taxon>
        <taxon>Alphaproteobacteria</taxon>
        <taxon>Rhodobacterales</taxon>
        <taxon>Paracoccaceae</taxon>
        <taxon>Litorisediminicola</taxon>
    </lineage>
</organism>
<dbReference type="CDD" id="cd00093">
    <property type="entry name" value="HTH_XRE"/>
    <property type="match status" value="1"/>
</dbReference>
<dbReference type="Gene3D" id="1.10.260.40">
    <property type="entry name" value="lambda repressor-like DNA-binding domains"/>
    <property type="match status" value="1"/>
</dbReference>
<keyword evidence="3" id="KW-1185">Reference proteome</keyword>
<name>A0ABW3ZH12_9RHOB</name>
<protein>
    <submittedName>
        <fullName evidence="2">Helix-turn-helix domain-containing protein</fullName>
    </submittedName>
</protein>